<proteinExistence type="inferred from homology"/>
<dbReference type="Gene3D" id="3.30.1380.10">
    <property type="match status" value="1"/>
</dbReference>
<dbReference type="Proteomes" id="UP001057498">
    <property type="component" value="Chromosome"/>
</dbReference>
<accession>A0ABM7YFF9</accession>
<protein>
    <recommendedName>
        <fullName evidence="11">Murein endopeptidase K</fullName>
    </recommendedName>
</protein>
<dbReference type="InterPro" id="IPR006311">
    <property type="entry name" value="TAT_signal"/>
</dbReference>
<evidence type="ECO:0000256" key="2">
    <source>
        <dbReference type="ARBA" id="ARBA00004776"/>
    </source>
</evidence>
<evidence type="ECO:0000256" key="7">
    <source>
        <dbReference type="ARBA" id="ARBA00022833"/>
    </source>
</evidence>
<name>A0ABM7YFF9_9BURK</name>
<evidence type="ECO:0000256" key="3">
    <source>
        <dbReference type="ARBA" id="ARBA00022670"/>
    </source>
</evidence>
<dbReference type="PROSITE" id="PS51318">
    <property type="entry name" value="TAT"/>
    <property type="match status" value="1"/>
</dbReference>
<keyword evidence="6" id="KW-0378">Hydrolase</keyword>
<evidence type="ECO:0000256" key="5">
    <source>
        <dbReference type="ARBA" id="ARBA00022729"/>
    </source>
</evidence>
<dbReference type="InterPro" id="IPR009045">
    <property type="entry name" value="Zn_M74/Hedgehog-like"/>
</dbReference>
<dbReference type="InterPro" id="IPR010275">
    <property type="entry name" value="MepK"/>
</dbReference>
<evidence type="ECO:0000313" key="12">
    <source>
        <dbReference type="EMBL" id="BDI03387.1"/>
    </source>
</evidence>
<keyword evidence="7" id="KW-0862">Zinc</keyword>
<comment type="pathway">
    <text evidence="2">Cell wall biogenesis; cell wall polysaccharide biosynthesis.</text>
</comment>
<dbReference type="SUPFAM" id="SSF55166">
    <property type="entry name" value="Hedgehog/DD-peptidase"/>
    <property type="match status" value="1"/>
</dbReference>
<comment type="similarity">
    <text evidence="10">Belongs to the peptidase M15 family.</text>
</comment>
<evidence type="ECO:0000313" key="13">
    <source>
        <dbReference type="Proteomes" id="UP001057498"/>
    </source>
</evidence>
<keyword evidence="5" id="KW-0732">Signal</keyword>
<keyword evidence="8" id="KW-0482">Metalloprotease</keyword>
<evidence type="ECO:0000256" key="8">
    <source>
        <dbReference type="ARBA" id="ARBA00023049"/>
    </source>
</evidence>
<dbReference type="PANTHER" id="PTHR37425:SF1">
    <property type="entry name" value="OUTER MEMBRANE PROTEIN"/>
    <property type="match status" value="1"/>
</dbReference>
<organism evidence="12 13">
    <name type="scientific">Sphaerotilus microaerophilus</name>
    <dbReference type="NCBI Taxonomy" id="2914710"/>
    <lineage>
        <taxon>Bacteria</taxon>
        <taxon>Pseudomonadati</taxon>
        <taxon>Pseudomonadota</taxon>
        <taxon>Betaproteobacteria</taxon>
        <taxon>Burkholderiales</taxon>
        <taxon>Sphaerotilaceae</taxon>
        <taxon>Sphaerotilus</taxon>
    </lineage>
</organism>
<gene>
    <name evidence="12" type="ORF">CATMQ487_03570</name>
</gene>
<keyword evidence="3" id="KW-0645">Protease</keyword>
<keyword evidence="4" id="KW-0479">Metal-binding</keyword>
<evidence type="ECO:0000256" key="11">
    <source>
        <dbReference type="ARBA" id="ARBA00093666"/>
    </source>
</evidence>
<evidence type="ECO:0000256" key="9">
    <source>
        <dbReference type="ARBA" id="ARBA00023316"/>
    </source>
</evidence>
<dbReference type="Pfam" id="PF05951">
    <property type="entry name" value="Peptidase_M15_2"/>
    <property type="match status" value="1"/>
</dbReference>
<dbReference type="PANTHER" id="PTHR37425">
    <property type="match status" value="1"/>
</dbReference>
<evidence type="ECO:0000256" key="10">
    <source>
        <dbReference type="ARBA" id="ARBA00093448"/>
    </source>
</evidence>
<evidence type="ECO:0000256" key="1">
    <source>
        <dbReference type="ARBA" id="ARBA00001947"/>
    </source>
</evidence>
<keyword evidence="9" id="KW-0961">Cell wall biogenesis/degradation</keyword>
<evidence type="ECO:0000256" key="4">
    <source>
        <dbReference type="ARBA" id="ARBA00022723"/>
    </source>
</evidence>
<reference evidence="12" key="1">
    <citation type="submission" date="2022-04" db="EMBL/GenBank/DDBJ databases">
        <title>Whole genome sequence of Sphaerotilus sp. FB-5.</title>
        <authorList>
            <person name="Takeda M."/>
            <person name="Narihara S."/>
            <person name="Akimoto M."/>
            <person name="Akimoto R."/>
            <person name="Nishiyashiki S."/>
            <person name="Murakami T."/>
        </authorList>
    </citation>
    <scope>NUCLEOTIDE SEQUENCE</scope>
    <source>
        <strain evidence="12">FB-5</strain>
    </source>
</reference>
<keyword evidence="13" id="KW-1185">Reference proteome</keyword>
<dbReference type="RefSeq" id="WP_251971678.1">
    <property type="nucleotide sequence ID" value="NZ_AP025730.1"/>
</dbReference>
<evidence type="ECO:0000256" key="6">
    <source>
        <dbReference type="ARBA" id="ARBA00022801"/>
    </source>
</evidence>
<comment type="cofactor">
    <cofactor evidence="1">
        <name>Zn(2+)</name>
        <dbReference type="ChEBI" id="CHEBI:29105"/>
    </cofactor>
</comment>
<sequence>MKYPFRPPCSSPCPSPRRQFFHRALRHGAGLAGAATLAALAPRAWANVPQARSLALAHTHTGERVELVYAVGERYLDEALGQLDHFLRDHYSGEVGRIDPGVFDQLHRVQQRLGGQAFEIISGYRGARTNAHLQATRGGGVATRSLHLEGRALDIRLQGVALADLRDAALELRAGGVGYYPGERFVHLDTGRVRRW</sequence>
<dbReference type="EMBL" id="AP025730">
    <property type="protein sequence ID" value="BDI03387.1"/>
    <property type="molecule type" value="Genomic_DNA"/>
</dbReference>